<dbReference type="PROSITE" id="PS50893">
    <property type="entry name" value="ABC_TRANSPORTER_2"/>
    <property type="match status" value="1"/>
</dbReference>
<sequence length="251" mass="26614">MQQRDQKGRPDEAFLSAKGIHKRFGALVVLENLDFSMGAGDAVGIVGPNGAGKTTLLSVLAGAFPPTAGTVTFDGADVTALSAADRCRSGLVRTHQIPKPFSGMTTFENVFVAASHSSAASRDEAYERVVDSLTLCGMLGVANRRADTLGLLDRKRLELARALATKPKLLLLDEIGGGLTDGEASELVDTILELRRRGIGVVWIEHIVHILLQVVERLICMDAGKIIANGEPKAVMRDAEVVKAYLGGTPA</sequence>
<dbReference type="EMBL" id="JACHXH010000006">
    <property type="protein sequence ID" value="MBB3134480.1"/>
    <property type="molecule type" value="Genomic_DNA"/>
</dbReference>
<dbReference type="Pfam" id="PF12399">
    <property type="entry name" value="BCA_ABC_TP_C"/>
    <property type="match status" value="1"/>
</dbReference>
<dbReference type="GO" id="GO:0015808">
    <property type="term" value="P:L-alanine transport"/>
    <property type="evidence" value="ECO:0007669"/>
    <property type="project" value="TreeGrafter"/>
</dbReference>
<gene>
    <name evidence="6" type="ORF">EFD55_11300</name>
    <name evidence="5" type="ORF">FHS26_002210</name>
</gene>
<dbReference type="InterPro" id="IPR003439">
    <property type="entry name" value="ABC_transporter-like_ATP-bd"/>
</dbReference>
<evidence type="ECO:0000313" key="8">
    <source>
        <dbReference type="Proteomes" id="UP000518315"/>
    </source>
</evidence>
<evidence type="ECO:0000256" key="3">
    <source>
        <dbReference type="ARBA" id="ARBA00022840"/>
    </source>
</evidence>
<feature type="domain" description="ABC transporter" evidence="4">
    <location>
        <begin position="15"/>
        <end position="248"/>
    </location>
</feature>
<comment type="caution">
    <text evidence="6">The sequence shown here is derived from an EMBL/GenBank/DDBJ whole genome shotgun (WGS) entry which is preliminary data.</text>
</comment>
<dbReference type="InterPro" id="IPR027417">
    <property type="entry name" value="P-loop_NTPase"/>
</dbReference>
<evidence type="ECO:0000259" key="4">
    <source>
        <dbReference type="PROSITE" id="PS50893"/>
    </source>
</evidence>
<dbReference type="Proteomes" id="UP000277279">
    <property type="component" value="Unassembled WGS sequence"/>
</dbReference>
<dbReference type="GO" id="GO:0015192">
    <property type="term" value="F:L-phenylalanine transmembrane transporter activity"/>
    <property type="evidence" value="ECO:0007669"/>
    <property type="project" value="TreeGrafter"/>
</dbReference>
<evidence type="ECO:0000313" key="6">
    <source>
        <dbReference type="EMBL" id="RSB79838.1"/>
    </source>
</evidence>
<protein>
    <submittedName>
        <fullName evidence="6">ABC transporter ATP-binding protein</fullName>
    </submittedName>
    <submittedName>
        <fullName evidence="5">Branched-chain amino acid transport system ATP-binding protein</fullName>
    </submittedName>
</protein>
<dbReference type="PANTHER" id="PTHR45772:SF7">
    <property type="entry name" value="AMINO ACID ABC TRANSPORTER ATP-BINDING PROTEIN"/>
    <property type="match status" value="1"/>
</dbReference>
<dbReference type="GO" id="GO:1903805">
    <property type="term" value="P:L-valine import across plasma membrane"/>
    <property type="evidence" value="ECO:0007669"/>
    <property type="project" value="TreeGrafter"/>
</dbReference>
<dbReference type="InterPro" id="IPR051120">
    <property type="entry name" value="ABC_AA/LPS_Transport"/>
</dbReference>
<dbReference type="SUPFAM" id="SSF52540">
    <property type="entry name" value="P-loop containing nucleoside triphosphate hydrolases"/>
    <property type="match status" value="1"/>
</dbReference>
<dbReference type="Pfam" id="PF00005">
    <property type="entry name" value="ABC_tran"/>
    <property type="match status" value="1"/>
</dbReference>
<keyword evidence="2" id="KW-0547">Nucleotide-binding</keyword>
<evidence type="ECO:0000256" key="2">
    <source>
        <dbReference type="ARBA" id="ARBA00022741"/>
    </source>
</evidence>
<proteinExistence type="predicted"/>
<keyword evidence="8" id="KW-1185">Reference proteome</keyword>
<keyword evidence="1" id="KW-0813">Transport</keyword>
<dbReference type="EMBL" id="RJJT01000007">
    <property type="protein sequence ID" value="RSB79838.1"/>
    <property type="molecule type" value="Genomic_DNA"/>
</dbReference>
<evidence type="ECO:0000256" key="1">
    <source>
        <dbReference type="ARBA" id="ARBA00022448"/>
    </source>
</evidence>
<dbReference type="GO" id="GO:0005886">
    <property type="term" value="C:plasma membrane"/>
    <property type="evidence" value="ECO:0007669"/>
    <property type="project" value="TreeGrafter"/>
</dbReference>
<dbReference type="GO" id="GO:0016887">
    <property type="term" value="F:ATP hydrolysis activity"/>
    <property type="evidence" value="ECO:0007669"/>
    <property type="project" value="InterPro"/>
</dbReference>
<organism evidence="6 7">
    <name type="scientific">Rhizobium pisi</name>
    <dbReference type="NCBI Taxonomy" id="574561"/>
    <lineage>
        <taxon>Bacteria</taxon>
        <taxon>Pseudomonadati</taxon>
        <taxon>Pseudomonadota</taxon>
        <taxon>Alphaproteobacteria</taxon>
        <taxon>Hyphomicrobiales</taxon>
        <taxon>Rhizobiaceae</taxon>
        <taxon>Rhizobium/Agrobacterium group</taxon>
        <taxon>Rhizobium</taxon>
    </lineage>
</organism>
<dbReference type="GO" id="GO:1903806">
    <property type="term" value="P:L-isoleucine import across plasma membrane"/>
    <property type="evidence" value="ECO:0007669"/>
    <property type="project" value="TreeGrafter"/>
</dbReference>
<dbReference type="Proteomes" id="UP000518315">
    <property type="component" value="Unassembled WGS sequence"/>
</dbReference>
<dbReference type="PANTHER" id="PTHR45772">
    <property type="entry name" value="CONSERVED COMPONENT OF ABC TRANSPORTER FOR NATURAL AMINO ACIDS-RELATED"/>
    <property type="match status" value="1"/>
</dbReference>
<dbReference type="RefSeq" id="WP_125845128.1">
    <property type="nucleotide sequence ID" value="NZ_JBMQED010000003.1"/>
</dbReference>
<dbReference type="GO" id="GO:0005304">
    <property type="term" value="F:L-valine transmembrane transporter activity"/>
    <property type="evidence" value="ECO:0007669"/>
    <property type="project" value="TreeGrafter"/>
</dbReference>
<reference evidence="6 7" key="1">
    <citation type="submission" date="2018-11" db="EMBL/GenBank/DDBJ databases">
        <authorList>
            <person name="Huo Y."/>
        </authorList>
    </citation>
    <scope>NUCLEOTIDE SEQUENCE [LARGE SCALE GENOMIC DNA]</scope>
    <source>
        <strain evidence="6 7">DSM 30132</strain>
    </source>
</reference>
<accession>A0A427N1S6</accession>
<dbReference type="AlphaFoldDB" id="A0A427N1S6"/>
<reference evidence="5 8" key="2">
    <citation type="submission" date="2020-08" db="EMBL/GenBank/DDBJ databases">
        <title>Genomic Encyclopedia of Type Strains, Phase III (KMG-III): the genomes of soil and plant-associated and newly described type strains.</title>
        <authorList>
            <person name="Whitman W."/>
        </authorList>
    </citation>
    <scope>NUCLEOTIDE SEQUENCE [LARGE SCALE GENOMIC DNA]</scope>
    <source>
        <strain evidence="5 8">CECT 4113</strain>
    </source>
</reference>
<dbReference type="InterPro" id="IPR003593">
    <property type="entry name" value="AAA+_ATPase"/>
</dbReference>
<dbReference type="GO" id="GO:0005524">
    <property type="term" value="F:ATP binding"/>
    <property type="evidence" value="ECO:0007669"/>
    <property type="project" value="UniProtKB-KW"/>
</dbReference>
<evidence type="ECO:0000313" key="7">
    <source>
        <dbReference type="Proteomes" id="UP000277279"/>
    </source>
</evidence>
<evidence type="ECO:0000313" key="5">
    <source>
        <dbReference type="EMBL" id="MBB3134480.1"/>
    </source>
</evidence>
<dbReference type="OrthoDB" id="9779872at2"/>
<dbReference type="SMART" id="SM00382">
    <property type="entry name" value="AAA"/>
    <property type="match status" value="1"/>
</dbReference>
<keyword evidence="3 6" id="KW-0067">ATP-binding</keyword>
<dbReference type="GO" id="GO:0042941">
    <property type="term" value="P:D-alanine transmembrane transport"/>
    <property type="evidence" value="ECO:0007669"/>
    <property type="project" value="TreeGrafter"/>
</dbReference>
<dbReference type="GO" id="GO:0015188">
    <property type="term" value="F:L-isoleucine transmembrane transporter activity"/>
    <property type="evidence" value="ECO:0007669"/>
    <property type="project" value="TreeGrafter"/>
</dbReference>
<name>A0A427N1S6_9HYPH</name>
<dbReference type="Gene3D" id="3.40.50.300">
    <property type="entry name" value="P-loop containing nucleotide triphosphate hydrolases"/>
    <property type="match status" value="1"/>
</dbReference>
<dbReference type="InterPro" id="IPR032823">
    <property type="entry name" value="BCA_ABC_TP_C"/>
</dbReference>